<gene>
    <name evidence="1" type="ORF">PITCH_A770008</name>
</gene>
<dbReference type="EMBL" id="OJIN01000222">
    <property type="protein sequence ID" value="SPD75870.1"/>
    <property type="molecule type" value="Genomic_DNA"/>
</dbReference>
<name>A0A445N2D3_9BACT</name>
<sequence length="63" mass="7004">MRSSAKEIDPGDYILAVLSPRDRLEAALKVAAQAFKKSKLTVKDIENAVKTVRRKSYGKVTIQ</sequence>
<accession>A0A445N2D3</accession>
<organism evidence="1">
    <name type="scientific">uncultured Desulfobacterium sp</name>
    <dbReference type="NCBI Taxonomy" id="201089"/>
    <lineage>
        <taxon>Bacteria</taxon>
        <taxon>Pseudomonadati</taxon>
        <taxon>Thermodesulfobacteriota</taxon>
        <taxon>Desulfobacteria</taxon>
        <taxon>Desulfobacterales</taxon>
        <taxon>Desulfobacteriaceae</taxon>
        <taxon>Desulfobacterium</taxon>
        <taxon>environmental samples</taxon>
    </lineage>
</organism>
<proteinExistence type="predicted"/>
<reference evidence="1" key="1">
    <citation type="submission" date="2018-01" db="EMBL/GenBank/DDBJ databases">
        <authorList>
            <person name="Regsiter A."/>
            <person name="William W."/>
        </authorList>
    </citation>
    <scope>NUCLEOTIDE SEQUENCE</scope>
    <source>
        <strain evidence="1">TRIP AH-1</strain>
    </source>
</reference>
<dbReference type="AlphaFoldDB" id="A0A445N2D3"/>
<evidence type="ECO:0000313" key="1">
    <source>
        <dbReference type="EMBL" id="SPD75870.1"/>
    </source>
</evidence>
<protein>
    <submittedName>
        <fullName evidence="1">Uncharacterized protein</fullName>
    </submittedName>
</protein>